<organism evidence="10 11">
    <name type="scientific">Mycoplasma haemofelis (strain Ohio2)</name>
    <dbReference type="NCBI Taxonomy" id="859194"/>
    <lineage>
        <taxon>Bacteria</taxon>
        <taxon>Bacillati</taxon>
        <taxon>Mycoplasmatota</taxon>
        <taxon>Mollicutes</taxon>
        <taxon>Mycoplasmataceae</taxon>
        <taxon>Mycoplasma</taxon>
    </lineage>
</organism>
<evidence type="ECO:0000256" key="6">
    <source>
        <dbReference type="ARBA" id="ARBA00022917"/>
    </source>
</evidence>
<dbReference type="InterPro" id="IPR004522">
    <property type="entry name" value="Asn-tRNA-ligase"/>
</dbReference>
<dbReference type="HAMAP" id="MF_00534">
    <property type="entry name" value="Asn_tRNA_synth"/>
    <property type="match status" value="1"/>
</dbReference>
<dbReference type="PANTHER" id="PTHR22594">
    <property type="entry name" value="ASPARTYL/LYSYL-TRNA SYNTHETASE"/>
    <property type="match status" value="1"/>
</dbReference>
<protein>
    <recommendedName>
        <fullName evidence="8">Asparagine--tRNA ligase</fullName>
        <ecNumber evidence="8">6.1.1.22</ecNumber>
    </recommendedName>
    <alternativeName>
        <fullName evidence="8">Asparaginyl-tRNA synthetase</fullName>
        <shortName evidence="8">AsnRS</shortName>
    </alternativeName>
</protein>
<dbReference type="InterPro" id="IPR002312">
    <property type="entry name" value="Asp/Asn-tRNA-synth_IIb"/>
</dbReference>
<dbReference type="GO" id="GO:0005524">
    <property type="term" value="F:ATP binding"/>
    <property type="evidence" value="ECO:0007669"/>
    <property type="project" value="UniProtKB-UniRule"/>
</dbReference>
<dbReference type="Pfam" id="PF01336">
    <property type="entry name" value="tRNA_anti-codon"/>
    <property type="match status" value="1"/>
</dbReference>
<dbReference type="AlphaFoldDB" id="F6FFK7"/>
<dbReference type="BioCyc" id="MHAE859194:G1GR7-90-MONOMER"/>
<dbReference type="STRING" id="859194.MHF_0091"/>
<keyword evidence="6 8" id="KW-0648">Protein biosynthesis</keyword>
<dbReference type="InterPro" id="IPR004365">
    <property type="entry name" value="NA-bd_OB_tRNA"/>
</dbReference>
<dbReference type="GO" id="GO:0005737">
    <property type="term" value="C:cytoplasm"/>
    <property type="evidence" value="ECO:0007669"/>
    <property type="project" value="UniProtKB-SubCell"/>
</dbReference>
<evidence type="ECO:0000259" key="9">
    <source>
        <dbReference type="PROSITE" id="PS50862"/>
    </source>
</evidence>
<name>F6FFK7_MYCHI</name>
<evidence type="ECO:0000256" key="2">
    <source>
        <dbReference type="ARBA" id="ARBA00011738"/>
    </source>
</evidence>
<keyword evidence="7 8" id="KW-0030">Aminoacyl-tRNA synthetase</keyword>
<evidence type="ECO:0000313" key="11">
    <source>
        <dbReference type="Proteomes" id="UP000007952"/>
    </source>
</evidence>
<evidence type="ECO:0000313" key="10">
    <source>
        <dbReference type="EMBL" id="AEG72402.1"/>
    </source>
</evidence>
<dbReference type="KEGG" id="mhf:MHF_0091"/>
<dbReference type="PROSITE" id="PS50862">
    <property type="entry name" value="AA_TRNA_LIGASE_II"/>
    <property type="match status" value="1"/>
</dbReference>
<dbReference type="Proteomes" id="UP000007952">
    <property type="component" value="Chromosome"/>
</dbReference>
<dbReference type="InterPro" id="IPR006195">
    <property type="entry name" value="aa-tRNA-synth_II"/>
</dbReference>
<evidence type="ECO:0000256" key="8">
    <source>
        <dbReference type="HAMAP-Rule" id="MF_00534"/>
    </source>
</evidence>
<dbReference type="InterPro" id="IPR012340">
    <property type="entry name" value="NA-bd_OB-fold"/>
</dbReference>
<comment type="subunit">
    <text evidence="2 8">Homodimer.</text>
</comment>
<evidence type="ECO:0000256" key="1">
    <source>
        <dbReference type="ARBA" id="ARBA00008226"/>
    </source>
</evidence>
<proteinExistence type="inferred from homology"/>
<reference evidence="10 11" key="1">
    <citation type="journal article" date="2011" name="J. Bacteriol.">
        <title>Complete genome sequences of two hemotropic Mycoplasmas, Mycoplasma haemofelis strain Ohio2 and Mycoplasma suis strain Illinois.</title>
        <authorList>
            <person name="Messick J.B."/>
            <person name="Santos A.P."/>
            <person name="Guimaraes A.M."/>
        </authorList>
    </citation>
    <scope>NUCLEOTIDE SEQUENCE [LARGE SCALE GENOMIC DNA]</scope>
    <source>
        <strain evidence="10 11">Ohio2</strain>
    </source>
</reference>
<dbReference type="SUPFAM" id="SSF50249">
    <property type="entry name" value="Nucleic acid-binding proteins"/>
    <property type="match status" value="1"/>
</dbReference>
<comment type="catalytic activity">
    <reaction evidence="8">
        <text>tRNA(Asn) + L-asparagine + ATP = L-asparaginyl-tRNA(Asn) + AMP + diphosphate + H(+)</text>
        <dbReference type="Rhea" id="RHEA:11180"/>
        <dbReference type="Rhea" id="RHEA-COMP:9659"/>
        <dbReference type="Rhea" id="RHEA-COMP:9674"/>
        <dbReference type="ChEBI" id="CHEBI:15378"/>
        <dbReference type="ChEBI" id="CHEBI:30616"/>
        <dbReference type="ChEBI" id="CHEBI:33019"/>
        <dbReference type="ChEBI" id="CHEBI:58048"/>
        <dbReference type="ChEBI" id="CHEBI:78442"/>
        <dbReference type="ChEBI" id="CHEBI:78515"/>
        <dbReference type="ChEBI" id="CHEBI:456215"/>
        <dbReference type="EC" id="6.1.1.22"/>
    </reaction>
</comment>
<dbReference type="SUPFAM" id="SSF55681">
    <property type="entry name" value="Class II aaRS and biotin synthetases"/>
    <property type="match status" value="1"/>
</dbReference>
<comment type="similarity">
    <text evidence="1 8">Belongs to the class-II aminoacyl-tRNA synthetase family.</text>
</comment>
<dbReference type="PRINTS" id="PR01042">
    <property type="entry name" value="TRNASYNTHASP"/>
</dbReference>
<dbReference type="EC" id="6.1.1.22" evidence="8"/>
<dbReference type="NCBIfam" id="NF003037">
    <property type="entry name" value="PRK03932.1"/>
    <property type="match status" value="1"/>
</dbReference>
<dbReference type="CDD" id="cd04318">
    <property type="entry name" value="EcAsnRS_like_N"/>
    <property type="match status" value="1"/>
</dbReference>
<dbReference type="InterPro" id="IPR045864">
    <property type="entry name" value="aa-tRNA-synth_II/BPL/LPL"/>
</dbReference>
<evidence type="ECO:0000256" key="4">
    <source>
        <dbReference type="ARBA" id="ARBA00022741"/>
    </source>
</evidence>
<keyword evidence="4 8" id="KW-0547">Nucleotide-binding</keyword>
<evidence type="ECO:0000256" key="5">
    <source>
        <dbReference type="ARBA" id="ARBA00022840"/>
    </source>
</evidence>
<dbReference type="GO" id="GO:0006421">
    <property type="term" value="P:asparaginyl-tRNA aminoacylation"/>
    <property type="evidence" value="ECO:0007669"/>
    <property type="project" value="UniProtKB-UniRule"/>
</dbReference>
<dbReference type="Pfam" id="PF00152">
    <property type="entry name" value="tRNA-synt_2"/>
    <property type="match status" value="1"/>
</dbReference>
<dbReference type="eggNOG" id="COG0017">
    <property type="taxonomic scope" value="Bacteria"/>
</dbReference>
<sequence>MRISHFLKNSELNQKTRIEGWVKSFQVHGKDLVFISLNDGSTCKDLQIVCKTGIDTSLLTVGSAISASGFLQKSPKGGQDLEFVADGVEILASADQKFPIQKKEHGFEFLREVSHQRARTRLFRIVNAIKNEVNYSIHEFFYSRGFTWIQAPILTSNNCEGGSEVFEIKNSENSFKKTTLLSVSGQFHAEAMALGLKDVYTFGPTFRAEKSNTSQHLSEFWMIEPECSFSNLDGNINLMEDFLKFVVNRVLRNCHEELEFLADKLPNNEDLIPRLENLLSEPFGRISYREAIDMLLQEQKKGVTFENNDIKFGIDLASEHERYITSKFKKAVFITHYPRAIKAFYMKDCEDETVLAVDLLVPEVGELMGGSERESDFEKLRIKAEEFGIPLDHLNWYLELRKYGYYSSAGFGCGYERLIMYLTGMKNIKDIINYPRSYGQLNF</sequence>
<dbReference type="PANTHER" id="PTHR22594:SF34">
    <property type="entry name" value="ASPARAGINE--TRNA LIGASE, MITOCHONDRIAL-RELATED"/>
    <property type="match status" value="1"/>
</dbReference>
<feature type="domain" description="Aminoacyl-transfer RNA synthetases class-II family profile" evidence="9">
    <location>
        <begin position="129"/>
        <end position="435"/>
    </location>
</feature>
<comment type="subcellular location">
    <subcellularLocation>
        <location evidence="8">Cytoplasm</location>
    </subcellularLocation>
</comment>
<dbReference type="Gene3D" id="3.30.930.10">
    <property type="entry name" value="Bira Bifunctional Protein, Domain 2"/>
    <property type="match status" value="1"/>
</dbReference>
<keyword evidence="3 8" id="KW-0436">Ligase</keyword>
<dbReference type="InterPro" id="IPR004364">
    <property type="entry name" value="Aa-tRNA-synt_II"/>
</dbReference>
<gene>
    <name evidence="8 10" type="primary">asnS</name>
    <name evidence="10" type="ordered locus">MHF_0091</name>
</gene>
<keyword evidence="8" id="KW-0963">Cytoplasm</keyword>
<reference key="2">
    <citation type="submission" date="2011-05" db="EMBL/GenBank/DDBJ databases">
        <title>The Genome of Mycoplasma haemofelis Strain Ohio2, a pathogenic hemoplasma of the cat.</title>
        <authorList>
            <person name="Santos A.P."/>
            <person name="Guimaraes A.M.S."/>
            <person name="SanMiguel P.J."/>
            <person name="Martin S.W."/>
            <person name="Messick J.B."/>
        </authorList>
    </citation>
    <scope>NUCLEOTIDE SEQUENCE</scope>
    <source>
        <strain>Ohio2</strain>
    </source>
</reference>
<evidence type="ECO:0000256" key="3">
    <source>
        <dbReference type="ARBA" id="ARBA00022598"/>
    </source>
</evidence>
<accession>F6FFK7</accession>
<dbReference type="EMBL" id="CP002808">
    <property type="protein sequence ID" value="AEG72402.1"/>
    <property type="molecule type" value="Genomic_DNA"/>
</dbReference>
<keyword evidence="5 8" id="KW-0067">ATP-binding</keyword>
<dbReference type="NCBIfam" id="TIGR00457">
    <property type="entry name" value="asnS"/>
    <property type="match status" value="1"/>
</dbReference>
<dbReference type="GO" id="GO:0003676">
    <property type="term" value="F:nucleic acid binding"/>
    <property type="evidence" value="ECO:0007669"/>
    <property type="project" value="InterPro"/>
</dbReference>
<dbReference type="Gene3D" id="2.40.50.140">
    <property type="entry name" value="Nucleic acid-binding proteins"/>
    <property type="match status" value="1"/>
</dbReference>
<dbReference type="GO" id="GO:0004816">
    <property type="term" value="F:asparagine-tRNA ligase activity"/>
    <property type="evidence" value="ECO:0007669"/>
    <property type="project" value="UniProtKB-UniRule"/>
</dbReference>
<evidence type="ECO:0000256" key="7">
    <source>
        <dbReference type="ARBA" id="ARBA00023146"/>
    </source>
</evidence>
<dbReference type="HOGENOM" id="CLU_004553_2_0_14"/>